<evidence type="ECO:0000313" key="2">
    <source>
        <dbReference type="Proteomes" id="UP000240760"/>
    </source>
</evidence>
<organism evidence="1 2">
    <name type="scientific">Trichoderma longibrachiatum ATCC 18648</name>
    <dbReference type="NCBI Taxonomy" id="983965"/>
    <lineage>
        <taxon>Eukaryota</taxon>
        <taxon>Fungi</taxon>
        <taxon>Dikarya</taxon>
        <taxon>Ascomycota</taxon>
        <taxon>Pezizomycotina</taxon>
        <taxon>Sordariomycetes</taxon>
        <taxon>Hypocreomycetidae</taxon>
        <taxon>Hypocreales</taxon>
        <taxon>Hypocreaceae</taxon>
        <taxon>Trichoderma</taxon>
    </lineage>
</organism>
<reference evidence="1 2" key="1">
    <citation type="submission" date="2016-07" db="EMBL/GenBank/DDBJ databases">
        <title>Multiple horizontal gene transfer events from other fungi enriched the ability of initially mycotrophic Trichoderma (Ascomycota) to feed on dead plant biomass.</title>
        <authorList>
            <consortium name="DOE Joint Genome Institute"/>
            <person name="Aerts A."/>
            <person name="Atanasova L."/>
            <person name="Chenthamara K."/>
            <person name="Zhang J."/>
            <person name="Grujic M."/>
            <person name="Henrissat B."/>
            <person name="Kuo A."/>
            <person name="Salamov A."/>
            <person name="Lipzen A."/>
            <person name="Labutti K."/>
            <person name="Barry K."/>
            <person name="Miao Y."/>
            <person name="Rahimi M.J."/>
            <person name="Shen Q."/>
            <person name="Grigoriev I.V."/>
            <person name="Kubicek C.P."/>
            <person name="Druzhinina I.S."/>
        </authorList>
    </citation>
    <scope>NUCLEOTIDE SEQUENCE [LARGE SCALE GENOMIC DNA]</scope>
    <source>
        <strain evidence="1 2">ATCC 18648</strain>
    </source>
</reference>
<name>A0A2T4BWJ6_TRILO</name>
<evidence type="ECO:0000313" key="1">
    <source>
        <dbReference type="EMBL" id="PTB73667.1"/>
    </source>
</evidence>
<proteinExistence type="predicted"/>
<protein>
    <submittedName>
        <fullName evidence="1">Uncharacterized protein</fullName>
    </submittedName>
</protein>
<gene>
    <name evidence="1" type="ORF">M440DRAFT_1068090</name>
</gene>
<dbReference type="EMBL" id="KZ679138">
    <property type="protein sequence ID" value="PTB73667.1"/>
    <property type="molecule type" value="Genomic_DNA"/>
</dbReference>
<dbReference type="Proteomes" id="UP000240760">
    <property type="component" value="Unassembled WGS sequence"/>
</dbReference>
<keyword evidence="2" id="KW-1185">Reference proteome</keyword>
<accession>A0A2T4BWJ6</accession>
<dbReference type="AlphaFoldDB" id="A0A2T4BWJ6"/>
<sequence length="153" mass="17140">MQFLGLFGFPPCRDAESRQLNGGRNPAKGPRQQGIALIVVTRQWFIRPLAKVRRIKPRLALAVDASRLFSHLKSHPPGGLIPQTGNVSPHGKPPLSRLILLWFSAMLDRSQNDGHSLTRSNILPLSNTSCRRRVTQKKKLQGVEAAHHTYRQT</sequence>